<dbReference type="OrthoDB" id="7839443at2"/>
<protein>
    <submittedName>
        <fullName evidence="1">Uncharacterized protein</fullName>
    </submittedName>
</protein>
<evidence type="ECO:0000313" key="2">
    <source>
        <dbReference type="Proteomes" id="UP000053690"/>
    </source>
</evidence>
<accession>A0A0X3TLR8</accession>
<dbReference type="RefSeq" id="WP_068340781.1">
    <property type="nucleotide sequence ID" value="NZ_LQBP01000014.1"/>
</dbReference>
<reference evidence="2" key="1">
    <citation type="submission" date="2015-12" db="EMBL/GenBank/DDBJ databases">
        <authorList>
            <person name="Zhang G."/>
            <person name="Stingl U."/>
        </authorList>
    </citation>
    <scope>NUCLEOTIDE SEQUENCE [LARGE SCALE GENOMIC DNA]</scope>
    <source>
        <strain evidence="2">ZGT108</strain>
    </source>
</reference>
<dbReference type="AlphaFoldDB" id="A0A0X3TLR8"/>
<dbReference type="EMBL" id="LQBP01000014">
    <property type="protein sequence ID" value="KUJ76725.1"/>
    <property type="molecule type" value="Genomic_DNA"/>
</dbReference>
<keyword evidence="2" id="KW-1185">Reference proteome</keyword>
<dbReference type="STRING" id="1685378.AVO44_19335"/>
<dbReference type="Proteomes" id="UP000053690">
    <property type="component" value="Unassembled WGS sequence"/>
</dbReference>
<gene>
    <name evidence="1" type="ORF">AVO44_19335</name>
</gene>
<name>A0A0X3TLR8_9RHOB</name>
<proteinExistence type="predicted"/>
<organism evidence="1 2">
    <name type="scientific">Ruegeria profundi</name>
    <dbReference type="NCBI Taxonomy" id="1685378"/>
    <lineage>
        <taxon>Bacteria</taxon>
        <taxon>Pseudomonadati</taxon>
        <taxon>Pseudomonadota</taxon>
        <taxon>Alphaproteobacteria</taxon>
        <taxon>Rhodobacterales</taxon>
        <taxon>Roseobacteraceae</taxon>
        <taxon>Ruegeria</taxon>
    </lineage>
</organism>
<evidence type="ECO:0000313" key="1">
    <source>
        <dbReference type="EMBL" id="KUJ76725.1"/>
    </source>
</evidence>
<sequence length="328" mass="37511">MNIQQIVYLDQGPISHLRRSQSGSTLFRAAIERLDSWAITFSDTHVREILRSDRPLEFIEALEGIGAYYLPPVTNLPKIEIRSTALKANIVREVIPEEIDFTLKSHLANEKILRLLAALHMGAGFLDIENEREEILHSIDGYIEAFRQEMHIICENEFDPSEIVEMVRSQFEPIKNEINDLSISQLDTEARNFHREFKKQKPRSQAELDQIPDDEIAEYLFSKLPDSVGIDSFYPREFGRAEIEAGSISSFAFLLFSLGVAAFERPKKGGQSRYLERFISQFRDCEHIENASRCHVFLTGDSRAARLARATYSYAGLPTEVLKLEVAK</sequence>
<comment type="caution">
    <text evidence="1">The sequence shown here is derived from an EMBL/GenBank/DDBJ whole genome shotgun (WGS) entry which is preliminary data.</text>
</comment>